<feature type="domain" description="AAA+ ATPase" evidence="1">
    <location>
        <begin position="42"/>
        <end position="186"/>
    </location>
</feature>
<comment type="caution">
    <text evidence="2">The sequence shown here is derived from an EMBL/GenBank/DDBJ whole genome shotgun (WGS) entry which is preliminary data.</text>
</comment>
<gene>
    <name evidence="2" type="ORF">H206_01037</name>
</gene>
<sequence>MYLKHFGFKRLPFENTPDPIFFFMGDRYRKILALLLHGIRSRKGLMCLTGPVGSGKTMIGAALKKHLSNKCLIIELPHPDVSRVELLTFIARHLRIPVPPSDTLLLLGKIRKILVQLNSKNKYCLLIIDEAHLIKKSFFQEILILSNLATADFKLIQILLIGQHELAETLTLKEMRQFMQRLYVAETLCPMDRDHSLSYIAHRLAVGGGLIDIFLPETLDAIIQESGGLPRNINKLCDTSLLNAFVAGQLKVSCTDFQKTLRSQEKKYIRSDSELLKETNSVTWMSQLFSALTRKVKNKLL</sequence>
<protein>
    <submittedName>
        <fullName evidence="2">Type II secretory pathway, component ExeA (Predicted ATPase)</fullName>
    </submittedName>
</protein>
<dbReference type="AlphaFoldDB" id="A0A444IW74"/>
<dbReference type="Pfam" id="PF13401">
    <property type="entry name" value="AAA_22"/>
    <property type="match status" value="1"/>
</dbReference>
<dbReference type="SUPFAM" id="SSF52540">
    <property type="entry name" value="P-loop containing nucleoside triphosphate hydrolases"/>
    <property type="match status" value="1"/>
</dbReference>
<dbReference type="SMART" id="SM00382">
    <property type="entry name" value="AAA"/>
    <property type="match status" value="1"/>
</dbReference>
<accession>A0A444IW74</accession>
<dbReference type="InterPro" id="IPR003593">
    <property type="entry name" value="AAA+_ATPase"/>
</dbReference>
<evidence type="ECO:0000313" key="2">
    <source>
        <dbReference type="EMBL" id="RWX45107.1"/>
    </source>
</evidence>
<proteinExistence type="predicted"/>
<reference evidence="2 3" key="1">
    <citation type="submission" date="2017-01" db="EMBL/GenBank/DDBJ databases">
        <title>The cable genome- insights into the physiology and evolution of filamentous bacteria capable of sulfide oxidation via long distance electron transfer.</title>
        <authorList>
            <person name="Schreiber L."/>
            <person name="Bjerg J.T."/>
            <person name="Boggild A."/>
            <person name="Van De Vossenberg J."/>
            <person name="Meysman F."/>
            <person name="Nielsen L.P."/>
            <person name="Schramm A."/>
            <person name="Kjeldsen K.U."/>
        </authorList>
    </citation>
    <scope>NUCLEOTIDE SEQUENCE [LARGE SCALE GENOMIC DNA]</scope>
    <source>
        <strain evidence="2">MCF</strain>
    </source>
</reference>
<dbReference type="InterPro" id="IPR049945">
    <property type="entry name" value="AAA_22"/>
</dbReference>
<dbReference type="InterPro" id="IPR052026">
    <property type="entry name" value="ExeA_AAA_ATPase_DNA-bind"/>
</dbReference>
<dbReference type="Gene3D" id="3.40.50.300">
    <property type="entry name" value="P-loop containing nucleotide triphosphate hydrolases"/>
    <property type="match status" value="1"/>
</dbReference>
<dbReference type="PANTHER" id="PTHR35894">
    <property type="entry name" value="GENERAL SECRETION PATHWAY PROTEIN A-RELATED"/>
    <property type="match status" value="1"/>
</dbReference>
<name>A0A444IW74_9BACT</name>
<evidence type="ECO:0000313" key="3">
    <source>
        <dbReference type="Proteomes" id="UP000287853"/>
    </source>
</evidence>
<dbReference type="InterPro" id="IPR027417">
    <property type="entry name" value="P-loop_NTPase"/>
</dbReference>
<dbReference type="GO" id="GO:0016887">
    <property type="term" value="F:ATP hydrolysis activity"/>
    <property type="evidence" value="ECO:0007669"/>
    <property type="project" value="InterPro"/>
</dbReference>
<dbReference type="Proteomes" id="UP000287853">
    <property type="component" value="Unassembled WGS sequence"/>
</dbReference>
<evidence type="ECO:0000259" key="1">
    <source>
        <dbReference type="SMART" id="SM00382"/>
    </source>
</evidence>
<dbReference type="EMBL" id="MTKO01000082">
    <property type="protein sequence ID" value="RWX45107.1"/>
    <property type="molecule type" value="Genomic_DNA"/>
</dbReference>
<keyword evidence="3" id="KW-1185">Reference proteome</keyword>
<dbReference type="PANTHER" id="PTHR35894:SF1">
    <property type="entry name" value="PHOSPHORIBULOKINASE _ URIDINE KINASE FAMILY"/>
    <property type="match status" value="1"/>
</dbReference>
<organism evidence="2 3">
    <name type="scientific">Candidatus Electrothrix aarhusensis</name>
    <dbReference type="NCBI Taxonomy" id="1859131"/>
    <lineage>
        <taxon>Bacteria</taxon>
        <taxon>Pseudomonadati</taxon>
        <taxon>Thermodesulfobacteriota</taxon>
        <taxon>Desulfobulbia</taxon>
        <taxon>Desulfobulbales</taxon>
        <taxon>Desulfobulbaceae</taxon>
        <taxon>Candidatus Electrothrix</taxon>
    </lineage>
</organism>